<accession>A0A4S4FEZ6</accession>
<dbReference type="Gene3D" id="1.10.10.10">
    <property type="entry name" value="Winged helix-like DNA-binding domain superfamily/Winged helix DNA-binding domain"/>
    <property type="match status" value="1"/>
</dbReference>
<dbReference type="PANTHER" id="PTHR43537">
    <property type="entry name" value="TRANSCRIPTIONAL REGULATOR, GNTR FAMILY"/>
    <property type="match status" value="1"/>
</dbReference>
<reference evidence="5 6" key="1">
    <citation type="submission" date="2019-04" db="EMBL/GenBank/DDBJ databases">
        <authorList>
            <person name="Jiang L."/>
        </authorList>
    </citation>
    <scope>NUCLEOTIDE SEQUENCE [LARGE SCALE GENOMIC DNA]</scope>
    <source>
        <strain evidence="5 6">YIM 131853</strain>
    </source>
</reference>
<evidence type="ECO:0000256" key="3">
    <source>
        <dbReference type="ARBA" id="ARBA00023163"/>
    </source>
</evidence>
<name>A0A4S4FEZ6_9MICO</name>
<evidence type="ECO:0000313" key="5">
    <source>
        <dbReference type="EMBL" id="THG28673.1"/>
    </source>
</evidence>
<dbReference type="PROSITE" id="PS50949">
    <property type="entry name" value="HTH_GNTR"/>
    <property type="match status" value="1"/>
</dbReference>
<dbReference type="InterPro" id="IPR008920">
    <property type="entry name" value="TF_FadR/GntR_C"/>
</dbReference>
<sequence length="216" mass="23460">MSTERHLLRDEVYLALRRDIVAGRLPAGAVLKDAEIAAAFHTSKEPIRSALARLRDEGLVHTKPQSATRVAPLDQVAARESLEVVRTLSIRAVELGWPHLTAEHIAAMEDRNERFERAAAAGDVDATIEADDAFHDVFLALTGNEALRTIAHQHQDVLRRVEVQQFGIGSGAESAARHRALVEACVAGDLATARDLTAQIWSALETLLTPPAPPPL</sequence>
<keyword evidence="2" id="KW-0238">DNA-binding</keyword>
<gene>
    <name evidence="5" type="ORF">E6C64_17960</name>
</gene>
<organism evidence="5 6">
    <name type="scientific">Naasia lichenicola</name>
    <dbReference type="NCBI Taxonomy" id="2565933"/>
    <lineage>
        <taxon>Bacteria</taxon>
        <taxon>Bacillati</taxon>
        <taxon>Actinomycetota</taxon>
        <taxon>Actinomycetes</taxon>
        <taxon>Micrococcales</taxon>
        <taxon>Microbacteriaceae</taxon>
        <taxon>Naasia</taxon>
    </lineage>
</organism>
<dbReference type="Pfam" id="PF07729">
    <property type="entry name" value="FCD"/>
    <property type="match status" value="1"/>
</dbReference>
<dbReference type="SMART" id="SM00895">
    <property type="entry name" value="FCD"/>
    <property type="match status" value="1"/>
</dbReference>
<protein>
    <submittedName>
        <fullName evidence="5">GntR family transcriptional regulator</fullName>
    </submittedName>
</protein>
<evidence type="ECO:0000256" key="1">
    <source>
        <dbReference type="ARBA" id="ARBA00023015"/>
    </source>
</evidence>
<dbReference type="Pfam" id="PF00392">
    <property type="entry name" value="GntR"/>
    <property type="match status" value="1"/>
</dbReference>
<evidence type="ECO:0000256" key="2">
    <source>
        <dbReference type="ARBA" id="ARBA00023125"/>
    </source>
</evidence>
<keyword evidence="6" id="KW-1185">Reference proteome</keyword>
<dbReference type="RefSeq" id="WP_136429081.1">
    <property type="nucleotide sequence ID" value="NZ_SSSM01000006.1"/>
</dbReference>
<dbReference type="Gene3D" id="1.20.120.530">
    <property type="entry name" value="GntR ligand-binding domain-like"/>
    <property type="match status" value="1"/>
</dbReference>
<proteinExistence type="predicted"/>
<dbReference type="InterPro" id="IPR036390">
    <property type="entry name" value="WH_DNA-bd_sf"/>
</dbReference>
<dbReference type="InterPro" id="IPR000524">
    <property type="entry name" value="Tscrpt_reg_HTH_GntR"/>
</dbReference>
<dbReference type="AlphaFoldDB" id="A0A4S4FEZ6"/>
<dbReference type="Proteomes" id="UP000309133">
    <property type="component" value="Unassembled WGS sequence"/>
</dbReference>
<dbReference type="OrthoDB" id="8680240at2"/>
<dbReference type="PANTHER" id="PTHR43537:SF45">
    <property type="entry name" value="GNTR FAMILY REGULATORY PROTEIN"/>
    <property type="match status" value="1"/>
</dbReference>
<feature type="domain" description="HTH gntR-type" evidence="4">
    <location>
        <begin position="6"/>
        <end position="73"/>
    </location>
</feature>
<dbReference type="GO" id="GO:0003677">
    <property type="term" value="F:DNA binding"/>
    <property type="evidence" value="ECO:0007669"/>
    <property type="project" value="UniProtKB-KW"/>
</dbReference>
<dbReference type="InterPro" id="IPR036388">
    <property type="entry name" value="WH-like_DNA-bd_sf"/>
</dbReference>
<dbReference type="InterPro" id="IPR011711">
    <property type="entry name" value="GntR_C"/>
</dbReference>
<dbReference type="SMART" id="SM00345">
    <property type="entry name" value="HTH_GNTR"/>
    <property type="match status" value="1"/>
</dbReference>
<keyword evidence="1" id="KW-0805">Transcription regulation</keyword>
<dbReference type="SUPFAM" id="SSF48008">
    <property type="entry name" value="GntR ligand-binding domain-like"/>
    <property type="match status" value="1"/>
</dbReference>
<dbReference type="SUPFAM" id="SSF46785">
    <property type="entry name" value="Winged helix' DNA-binding domain"/>
    <property type="match status" value="1"/>
</dbReference>
<keyword evidence="3" id="KW-0804">Transcription</keyword>
<evidence type="ECO:0000259" key="4">
    <source>
        <dbReference type="PROSITE" id="PS50949"/>
    </source>
</evidence>
<comment type="caution">
    <text evidence="5">The sequence shown here is derived from an EMBL/GenBank/DDBJ whole genome shotgun (WGS) entry which is preliminary data.</text>
</comment>
<dbReference type="EMBL" id="SSSM01000006">
    <property type="protein sequence ID" value="THG28673.1"/>
    <property type="molecule type" value="Genomic_DNA"/>
</dbReference>
<dbReference type="GO" id="GO:0003700">
    <property type="term" value="F:DNA-binding transcription factor activity"/>
    <property type="evidence" value="ECO:0007669"/>
    <property type="project" value="InterPro"/>
</dbReference>
<evidence type="ECO:0000313" key="6">
    <source>
        <dbReference type="Proteomes" id="UP000309133"/>
    </source>
</evidence>